<dbReference type="Gene3D" id="3.40.920.10">
    <property type="entry name" value="Pyruvate-ferredoxin oxidoreductase, PFOR, domain III"/>
    <property type="match status" value="1"/>
</dbReference>
<protein>
    <recommendedName>
        <fullName evidence="1">pyruvate synthase</fullName>
        <ecNumber evidence="1">1.2.7.1</ecNumber>
    </recommendedName>
</protein>
<dbReference type="InterPro" id="IPR011894">
    <property type="entry name" value="PorC_KorC"/>
</dbReference>
<feature type="domain" description="Pyruvate/ketoisovalerate oxidoreductase catalytic" evidence="4">
    <location>
        <begin position="10"/>
        <end position="171"/>
    </location>
</feature>
<dbReference type="OMA" id="WHSRAGQ"/>
<dbReference type="NCBIfam" id="NF006321">
    <property type="entry name" value="PRK08534.1"/>
    <property type="match status" value="1"/>
</dbReference>
<keyword evidence="2" id="KW-0560">Oxidoreductase</keyword>
<dbReference type="GeneID" id="3854962"/>
<dbReference type="AlphaFoldDB" id="A0A328Q371"/>
<reference evidence="5 6" key="1">
    <citation type="submission" date="2017-05" db="EMBL/GenBank/DDBJ databases">
        <title>Host range expansion of the Methanosphaera genus to humans and monogastric animals involves recent and extensive reduction in genome content.</title>
        <authorList>
            <person name="Hoedt E.C."/>
            <person name="Volmer J.G."/>
            <person name="Parks D.H."/>
            <person name="Rosewarne C.P."/>
            <person name="Denman S.E."/>
            <person name="Mcsweeney C.S."/>
            <person name="O Cuiv P."/>
            <person name="Hugenholtz P."/>
            <person name="Tyson G.W."/>
            <person name="Morrison M."/>
        </authorList>
    </citation>
    <scope>NUCLEOTIDE SEQUENCE [LARGE SCALE GENOMIC DNA]</scope>
    <source>
        <strain evidence="5 6">PA5</strain>
    </source>
</reference>
<dbReference type="PANTHER" id="PTHR43366:SF1">
    <property type="entry name" value="PYRUVATE SYNTHASE SUBUNIT PORC"/>
    <property type="match status" value="1"/>
</dbReference>
<dbReference type="NCBIfam" id="TIGR02175">
    <property type="entry name" value="PorC_KorC"/>
    <property type="match status" value="1"/>
</dbReference>
<sequence length="180" mass="19555">MIEIRFHGRGGQGAVTAAEILAKAVFEEGKYTQAFPSFGVERRGAPVTAFARISDKPIRRRYQIYSPKYVVVLDDTLVNVVDVTSGILDDGSILLNSTNNDLSVFEEKNIDASVVDATGVALDIIGRNIVNTTMLGFLAAKTGVVSLDSLLKTIDDTFKGKVASVNKEATEFIYNKYANE</sequence>
<dbReference type="RefSeq" id="WP_011405944.1">
    <property type="nucleotide sequence ID" value="NZ_CATZNA010000060.1"/>
</dbReference>
<proteinExistence type="predicted"/>
<dbReference type="GO" id="GO:0019164">
    <property type="term" value="F:pyruvate synthase activity"/>
    <property type="evidence" value="ECO:0007669"/>
    <property type="project" value="UniProtKB-EC"/>
</dbReference>
<accession>A0A328Q371</accession>
<dbReference type="InterPro" id="IPR002869">
    <property type="entry name" value="Pyrv_flavodox_OxRed_cen"/>
</dbReference>
<name>A0A328Q371_9EURY</name>
<evidence type="ECO:0000256" key="1">
    <source>
        <dbReference type="ARBA" id="ARBA00012822"/>
    </source>
</evidence>
<evidence type="ECO:0000259" key="4">
    <source>
        <dbReference type="Pfam" id="PF01558"/>
    </source>
</evidence>
<evidence type="ECO:0000313" key="6">
    <source>
        <dbReference type="Proteomes" id="UP000248557"/>
    </source>
</evidence>
<organism evidence="5 6">
    <name type="scientific">Methanosphaera stadtmanae</name>
    <dbReference type="NCBI Taxonomy" id="2317"/>
    <lineage>
        <taxon>Archaea</taxon>
        <taxon>Methanobacteriati</taxon>
        <taxon>Methanobacteriota</taxon>
        <taxon>Methanomada group</taxon>
        <taxon>Methanobacteria</taxon>
        <taxon>Methanobacteriales</taxon>
        <taxon>Methanobacteriaceae</taxon>
        <taxon>Methanosphaera</taxon>
    </lineage>
</organism>
<evidence type="ECO:0000313" key="5">
    <source>
        <dbReference type="EMBL" id="RAP03544.1"/>
    </source>
</evidence>
<gene>
    <name evidence="5" type="ORF">CA615_01705</name>
</gene>
<keyword evidence="5" id="KW-0670">Pyruvate</keyword>
<comment type="caution">
    <text evidence="5">The sequence shown here is derived from an EMBL/GenBank/DDBJ whole genome shotgun (WGS) entry which is preliminary data.</text>
</comment>
<dbReference type="Pfam" id="PF01558">
    <property type="entry name" value="POR"/>
    <property type="match status" value="1"/>
</dbReference>
<dbReference type="PANTHER" id="PTHR43366">
    <property type="entry name" value="PYRUVATE SYNTHASE SUBUNIT PORC"/>
    <property type="match status" value="1"/>
</dbReference>
<dbReference type="EC" id="1.2.7.1" evidence="1"/>
<dbReference type="Proteomes" id="UP000248557">
    <property type="component" value="Unassembled WGS sequence"/>
</dbReference>
<evidence type="ECO:0000256" key="2">
    <source>
        <dbReference type="ARBA" id="ARBA00023002"/>
    </source>
</evidence>
<evidence type="ECO:0000256" key="3">
    <source>
        <dbReference type="ARBA" id="ARBA00049357"/>
    </source>
</evidence>
<dbReference type="EMBL" id="NGJK01000017">
    <property type="protein sequence ID" value="RAP03544.1"/>
    <property type="molecule type" value="Genomic_DNA"/>
</dbReference>
<dbReference type="SUPFAM" id="SSF53323">
    <property type="entry name" value="Pyruvate-ferredoxin oxidoreductase, PFOR, domain III"/>
    <property type="match status" value="1"/>
</dbReference>
<comment type="catalytic activity">
    <reaction evidence="3">
        <text>2 oxidized [2Fe-2S]-[ferredoxin] + pyruvate + CoA = 2 reduced [2Fe-2S]-[ferredoxin] + acetyl-CoA + CO2 + H(+)</text>
        <dbReference type="Rhea" id="RHEA:12765"/>
        <dbReference type="Rhea" id="RHEA-COMP:10000"/>
        <dbReference type="Rhea" id="RHEA-COMP:10001"/>
        <dbReference type="ChEBI" id="CHEBI:15361"/>
        <dbReference type="ChEBI" id="CHEBI:15378"/>
        <dbReference type="ChEBI" id="CHEBI:16526"/>
        <dbReference type="ChEBI" id="CHEBI:33737"/>
        <dbReference type="ChEBI" id="CHEBI:33738"/>
        <dbReference type="ChEBI" id="CHEBI:57287"/>
        <dbReference type="ChEBI" id="CHEBI:57288"/>
        <dbReference type="EC" id="1.2.7.1"/>
    </reaction>
</comment>
<dbReference type="InterPro" id="IPR019752">
    <property type="entry name" value="Pyrv/ketoisovalerate_OxRed_cat"/>
</dbReference>
<dbReference type="InterPro" id="IPR051626">
    <property type="entry name" value="Oxidoreductase_gamma_subunit"/>
</dbReference>